<dbReference type="EMBL" id="JBHUFL010000002">
    <property type="protein sequence ID" value="MFD1834641.1"/>
    <property type="molecule type" value="Genomic_DNA"/>
</dbReference>
<keyword evidence="3 7" id="KW-0812">Transmembrane</keyword>
<feature type="transmembrane region" description="Helical" evidence="7">
    <location>
        <begin position="460"/>
        <end position="478"/>
    </location>
</feature>
<feature type="domain" description="Major facilitator superfamily (MFS) profile" evidence="8">
    <location>
        <begin position="85"/>
        <end position="483"/>
    </location>
</feature>
<proteinExistence type="predicted"/>
<dbReference type="InterPro" id="IPR004748">
    <property type="entry name" value="Polyol_permease-like"/>
</dbReference>
<dbReference type="Pfam" id="PF07690">
    <property type="entry name" value="MFS_1"/>
    <property type="match status" value="1"/>
</dbReference>
<dbReference type="InterPro" id="IPR020846">
    <property type="entry name" value="MFS_dom"/>
</dbReference>
<comment type="caution">
    <text evidence="9">The sequence shown here is derived from an EMBL/GenBank/DDBJ whole genome shotgun (WGS) entry which is preliminary data.</text>
</comment>
<dbReference type="PROSITE" id="PS50850">
    <property type="entry name" value="MFS"/>
    <property type="match status" value="1"/>
</dbReference>
<dbReference type="InterPro" id="IPR036259">
    <property type="entry name" value="MFS_trans_sf"/>
</dbReference>
<feature type="transmembrane region" description="Helical" evidence="7">
    <location>
        <begin position="396"/>
        <end position="422"/>
    </location>
</feature>
<feature type="transmembrane region" description="Helical" evidence="7">
    <location>
        <begin position="117"/>
        <end position="138"/>
    </location>
</feature>
<protein>
    <submittedName>
        <fullName evidence="9">MFS transporter</fullName>
    </submittedName>
</protein>
<evidence type="ECO:0000256" key="5">
    <source>
        <dbReference type="ARBA" id="ARBA00023136"/>
    </source>
</evidence>
<dbReference type="RefSeq" id="WP_343903900.1">
    <property type="nucleotide sequence ID" value="NZ_BAAAIS010000002.1"/>
</dbReference>
<feature type="transmembrane region" description="Helical" evidence="7">
    <location>
        <begin position="150"/>
        <end position="168"/>
    </location>
</feature>
<evidence type="ECO:0000313" key="10">
    <source>
        <dbReference type="Proteomes" id="UP001597280"/>
    </source>
</evidence>
<dbReference type="Gene3D" id="1.20.1250.20">
    <property type="entry name" value="MFS general substrate transporter like domains"/>
    <property type="match status" value="2"/>
</dbReference>
<evidence type="ECO:0000256" key="1">
    <source>
        <dbReference type="ARBA" id="ARBA00004651"/>
    </source>
</evidence>
<feature type="compositionally biased region" description="Low complexity" evidence="6">
    <location>
        <begin position="55"/>
        <end position="64"/>
    </location>
</feature>
<dbReference type="PANTHER" id="PTHR43124">
    <property type="entry name" value="PURINE EFFLUX PUMP PBUE"/>
    <property type="match status" value="1"/>
</dbReference>
<keyword evidence="10" id="KW-1185">Reference proteome</keyword>
<accession>A0ABW4PVA2</accession>
<gene>
    <name evidence="9" type="ORF">ACFSDA_06070</name>
</gene>
<dbReference type="InterPro" id="IPR011701">
    <property type="entry name" value="MFS"/>
</dbReference>
<feature type="region of interest" description="Disordered" evidence="6">
    <location>
        <begin position="15"/>
        <end position="72"/>
    </location>
</feature>
<keyword evidence="4 7" id="KW-1133">Transmembrane helix</keyword>
<keyword evidence="2" id="KW-1003">Cell membrane</keyword>
<evidence type="ECO:0000256" key="7">
    <source>
        <dbReference type="SAM" id="Phobius"/>
    </source>
</evidence>
<evidence type="ECO:0000256" key="3">
    <source>
        <dbReference type="ARBA" id="ARBA00022692"/>
    </source>
</evidence>
<evidence type="ECO:0000256" key="4">
    <source>
        <dbReference type="ARBA" id="ARBA00022989"/>
    </source>
</evidence>
<dbReference type="NCBIfam" id="TIGR00897">
    <property type="entry name" value="2A0118"/>
    <property type="match status" value="1"/>
</dbReference>
<evidence type="ECO:0000313" key="9">
    <source>
        <dbReference type="EMBL" id="MFD1834641.1"/>
    </source>
</evidence>
<sequence>MRSILRGYRRGCRERCGPRRAAPHGPQESTGSAPESCWIAPRRPATLNQPGRHCPGLPSGPSPSRRTRRRARRSAMVLGMPRRLVFGYIALAIFMTGDGFDLTFLSRYLVTQQGFTPQQAGLVLTVYGLVVAISAWTTGVLAETFGPKRLMLLGGVLWIVLHLLFLTVGVQDPVLAVLTYGLRGVAYPLFMYSFVVLIAQSTDPARLASAMGWFWAAFSIGLGTLGAFIPSLTIPAIGERATLWIAPVFVAAGTLVCLLLVPGAPRGAISTQVLTRAERARELLRGITILAERPQISLAVIIRVLCNLTLYGFPLMMPLYLTGLYSDSQAWFTQTEWIRLWGVVSAIEILTNILWGRLGDRYGWMRQMRWFGFGGMAIATLGFGYVPHLFGDSLVMMYAAGILFAVSVTAFVPMGAIFPALAPEHRGAAISAHNLASGLTTFIGPGIVTLFQPLVGSLGVIWIFAGLMVLGTLTTLVIRPPQPGITDADGRPLTRAERRARRHAPAAPQADLIGAV</sequence>
<evidence type="ECO:0000256" key="2">
    <source>
        <dbReference type="ARBA" id="ARBA00022475"/>
    </source>
</evidence>
<evidence type="ECO:0000259" key="8">
    <source>
        <dbReference type="PROSITE" id="PS50850"/>
    </source>
</evidence>
<comment type="subcellular location">
    <subcellularLocation>
        <location evidence="1">Cell membrane</location>
        <topology evidence="1">Multi-pass membrane protein</topology>
    </subcellularLocation>
</comment>
<dbReference type="PANTHER" id="PTHR43124:SF3">
    <property type="entry name" value="CHLORAMPHENICOL EFFLUX PUMP RV0191"/>
    <property type="match status" value="1"/>
</dbReference>
<feature type="transmembrane region" description="Helical" evidence="7">
    <location>
        <begin position="241"/>
        <end position="261"/>
    </location>
</feature>
<dbReference type="CDD" id="cd17337">
    <property type="entry name" value="MFS_CsbX"/>
    <property type="match status" value="1"/>
</dbReference>
<dbReference type="Proteomes" id="UP001597280">
    <property type="component" value="Unassembled WGS sequence"/>
</dbReference>
<feature type="transmembrane region" description="Helical" evidence="7">
    <location>
        <begin position="180"/>
        <end position="199"/>
    </location>
</feature>
<reference evidence="10" key="1">
    <citation type="journal article" date="2019" name="Int. J. Syst. Evol. Microbiol.">
        <title>The Global Catalogue of Microorganisms (GCM) 10K type strain sequencing project: providing services to taxonomists for standard genome sequencing and annotation.</title>
        <authorList>
            <consortium name="The Broad Institute Genomics Platform"/>
            <consortium name="The Broad Institute Genome Sequencing Center for Infectious Disease"/>
            <person name="Wu L."/>
            <person name="Ma J."/>
        </authorList>
    </citation>
    <scope>NUCLEOTIDE SEQUENCE [LARGE SCALE GENOMIC DNA]</scope>
    <source>
        <strain evidence="10">JCM 11650</strain>
    </source>
</reference>
<dbReference type="InterPro" id="IPR050189">
    <property type="entry name" value="MFS_Efflux_Transporters"/>
</dbReference>
<feature type="transmembrane region" description="Helical" evidence="7">
    <location>
        <begin position="337"/>
        <end position="358"/>
    </location>
</feature>
<feature type="transmembrane region" description="Helical" evidence="7">
    <location>
        <begin position="211"/>
        <end position="229"/>
    </location>
</feature>
<dbReference type="SUPFAM" id="SSF103473">
    <property type="entry name" value="MFS general substrate transporter"/>
    <property type="match status" value="1"/>
</dbReference>
<organism evidence="9 10">
    <name type="scientific">Brachybacterium rhamnosum</name>
    <dbReference type="NCBI Taxonomy" id="173361"/>
    <lineage>
        <taxon>Bacteria</taxon>
        <taxon>Bacillati</taxon>
        <taxon>Actinomycetota</taxon>
        <taxon>Actinomycetes</taxon>
        <taxon>Micrococcales</taxon>
        <taxon>Dermabacteraceae</taxon>
        <taxon>Brachybacterium</taxon>
    </lineage>
</organism>
<feature type="transmembrane region" description="Helical" evidence="7">
    <location>
        <begin position="370"/>
        <end position="390"/>
    </location>
</feature>
<name>A0ABW4PVA2_9MICO</name>
<feature type="transmembrane region" description="Helical" evidence="7">
    <location>
        <begin position="75"/>
        <end position="97"/>
    </location>
</feature>
<keyword evidence="5 7" id="KW-0472">Membrane</keyword>
<feature type="transmembrane region" description="Helical" evidence="7">
    <location>
        <begin position="296"/>
        <end position="317"/>
    </location>
</feature>
<feature type="transmembrane region" description="Helical" evidence="7">
    <location>
        <begin position="434"/>
        <end position="454"/>
    </location>
</feature>
<evidence type="ECO:0000256" key="6">
    <source>
        <dbReference type="SAM" id="MobiDB-lite"/>
    </source>
</evidence>